<dbReference type="AlphaFoldDB" id="A0A2P6R313"/>
<keyword evidence="2" id="KW-1185">Reference proteome</keyword>
<sequence length="57" mass="6634">MSSDCYGFAVGFDYEFMSSDCYGFRVFRPPMSLGFQIGIRWSLRWKNVLDVQLVGPR</sequence>
<dbReference type="EMBL" id="PDCK01000042">
    <property type="protein sequence ID" value="PRQ40837.1"/>
    <property type="molecule type" value="Genomic_DNA"/>
</dbReference>
<name>A0A2P6R313_ROSCH</name>
<dbReference type="Gramene" id="PRQ40837">
    <property type="protein sequence ID" value="PRQ40837"/>
    <property type="gene ID" value="RchiOBHm_Chr4g0440411"/>
</dbReference>
<dbReference type="Proteomes" id="UP000238479">
    <property type="component" value="Chromosome 4"/>
</dbReference>
<organism evidence="1 2">
    <name type="scientific">Rosa chinensis</name>
    <name type="common">China rose</name>
    <dbReference type="NCBI Taxonomy" id="74649"/>
    <lineage>
        <taxon>Eukaryota</taxon>
        <taxon>Viridiplantae</taxon>
        <taxon>Streptophyta</taxon>
        <taxon>Embryophyta</taxon>
        <taxon>Tracheophyta</taxon>
        <taxon>Spermatophyta</taxon>
        <taxon>Magnoliopsida</taxon>
        <taxon>eudicotyledons</taxon>
        <taxon>Gunneridae</taxon>
        <taxon>Pentapetalae</taxon>
        <taxon>rosids</taxon>
        <taxon>fabids</taxon>
        <taxon>Rosales</taxon>
        <taxon>Rosaceae</taxon>
        <taxon>Rosoideae</taxon>
        <taxon>Rosoideae incertae sedis</taxon>
        <taxon>Rosa</taxon>
    </lineage>
</organism>
<accession>A0A2P6R313</accession>
<comment type="caution">
    <text evidence="1">The sequence shown here is derived from an EMBL/GenBank/DDBJ whole genome shotgun (WGS) entry which is preliminary data.</text>
</comment>
<evidence type="ECO:0000313" key="2">
    <source>
        <dbReference type="Proteomes" id="UP000238479"/>
    </source>
</evidence>
<proteinExistence type="predicted"/>
<gene>
    <name evidence="1" type="ORF">RchiOBHm_Chr4g0440411</name>
</gene>
<evidence type="ECO:0000313" key="1">
    <source>
        <dbReference type="EMBL" id="PRQ40837.1"/>
    </source>
</evidence>
<reference evidence="1 2" key="1">
    <citation type="journal article" date="2018" name="Nat. Genet.">
        <title>The Rosa genome provides new insights in the design of modern roses.</title>
        <authorList>
            <person name="Bendahmane M."/>
        </authorList>
    </citation>
    <scope>NUCLEOTIDE SEQUENCE [LARGE SCALE GENOMIC DNA]</scope>
    <source>
        <strain evidence="2">cv. Old Blush</strain>
    </source>
</reference>
<protein>
    <submittedName>
        <fullName evidence="1">Uncharacterized protein</fullName>
    </submittedName>
</protein>